<sequence>MWPMSTHLFSQAEKVYNQLDIIERDLNYFLNDKSVTFILTDEVQLDQEYVRSIVKHFRYLEVYCMEGKFALERLIATKDIQEEVLEKVLRGVYFKCVNQFFSPKDDLWYEDSRASYQNKMSIEFQREPGNHILEIAKLIEPTFQDLREELDYLEAV</sequence>
<organism evidence="1 2">
    <name type="scientific">Alkalibacillus haloalkaliphilus</name>
    <dbReference type="NCBI Taxonomy" id="94136"/>
    <lineage>
        <taxon>Bacteria</taxon>
        <taxon>Bacillati</taxon>
        <taxon>Bacillota</taxon>
        <taxon>Bacilli</taxon>
        <taxon>Bacillales</taxon>
        <taxon>Bacillaceae</taxon>
        <taxon>Alkalibacillus</taxon>
    </lineage>
</organism>
<reference evidence="1 2" key="1">
    <citation type="submission" date="2019-07" db="EMBL/GenBank/DDBJ databases">
        <title>Whole genome shotgun sequence of Alkalibacillus haloalkaliphilus NBRC 103110.</title>
        <authorList>
            <person name="Hosoyama A."/>
            <person name="Uohara A."/>
            <person name="Ohji S."/>
            <person name="Ichikawa N."/>
        </authorList>
    </citation>
    <scope>NUCLEOTIDE SEQUENCE [LARGE SCALE GENOMIC DNA]</scope>
    <source>
        <strain evidence="1 2">NBRC 103110</strain>
    </source>
</reference>
<name>A0A511W2A4_9BACI</name>
<protein>
    <recommendedName>
        <fullName evidence="3">DUF3907 domain-containing protein</fullName>
    </recommendedName>
</protein>
<comment type="caution">
    <text evidence="1">The sequence shown here is derived from an EMBL/GenBank/DDBJ whole genome shotgun (WGS) entry which is preliminary data.</text>
</comment>
<dbReference type="EMBL" id="BJYA01000003">
    <property type="protein sequence ID" value="GEN45195.1"/>
    <property type="molecule type" value="Genomic_DNA"/>
</dbReference>
<evidence type="ECO:0000313" key="1">
    <source>
        <dbReference type="EMBL" id="GEN45195.1"/>
    </source>
</evidence>
<dbReference type="InterPro" id="IPR025013">
    <property type="entry name" value="DUF3907"/>
</dbReference>
<dbReference type="Proteomes" id="UP000321440">
    <property type="component" value="Unassembled WGS sequence"/>
</dbReference>
<dbReference type="AlphaFoldDB" id="A0A511W2A4"/>
<gene>
    <name evidence="1" type="ORF">AHA02nite_09710</name>
</gene>
<evidence type="ECO:0000313" key="2">
    <source>
        <dbReference type="Proteomes" id="UP000321440"/>
    </source>
</evidence>
<dbReference type="Pfam" id="PF13047">
    <property type="entry name" value="DUF3907"/>
    <property type="match status" value="1"/>
</dbReference>
<evidence type="ECO:0008006" key="3">
    <source>
        <dbReference type="Google" id="ProtNLM"/>
    </source>
</evidence>
<keyword evidence="2" id="KW-1185">Reference proteome</keyword>
<proteinExistence type="predicted"/>
<accession>A0A511W2A4</accession>